<organism evidence="11">
    <name type="scientific">Sycon ciliatum</name>
    <dbReference type="NCBI Taxonomy" id="27933"/>
    <lineage>
        <taxon>Eukaryota</taxon>
        <taxon>Metazoa</taxon>
        <taxon>Porifera</taxon>
        <taxon>Calcarea</taxon>
        <taxon>Calcaronea</taxon>
        <taxon>Leucosolenida</taxon>
        <taxon>Sycettidae</taxon>
        <taxon>Sycon</taxon>
    </lineage>
</organism>
<evidence type="ECO:0000256" key="9">
    <source>
        <dbReference type="RuleBase" id="RU003500"/>
    </source>
</evidence>
<evidence type="ECO:0000313" key="11">
    <source>
        <dbReference type="EMBL" id="CDO67890.1"/>
    </source>
</evidence>
<evidence type="ECO:0000256" key="6">
    <source>
        <dbReference type="ARBA" id="ARBA00022687"/>
    </source>
</evidence>
<proteinExistence type="evidence at transcript level"/>
<sequence>MDRLCVIYFAFLSWMMSGTESRLLPSAIDRIMGSLETKAITQTRFCDKLNGLTQLQKEWCHKYTPFVPAIGMGANLALKECRKAFQYERWNCTMDDSSFQHVSSFQSKETAFVDAIVSAGVMMAISRTCSRGKLTKYCGCDKSVLDEETTEEEFEWGGCGDNFLKGQQYSQQFLDLAAKDLPAPSETTTETVAGTPQSSVVEEYHKWNNRRGRLAVADNLATVCKCHGLCGDCTVKICWKEVRSVQIGEVLKESYREAKQVRLAHPLSPALVPANVENNAIAASAPNPILTTNALVYVKESPDFCVANGTIGVAGTARRRCKENSKASDGCELLCCGNGYFETRAVKREQCECKFVWCCEVKCQWCHKVYRYFHCKMPRPQVA</sequence>
<comment type="similarity">
    <text evidence="2 9">Belongs to the Wnt family.</text>
</comment>
<dbReference type="GO" id="GO:0045165">
    <property type="term" value="P:cell fate commitment"/>
    <property type="evidence" value="ECO:0007669"/>
    <property type="project" value="TreeGrafter"/>
</dbReference>
<evidence type="ECO:0000256" key="8">
    <source>
        <dbReference type="ARBA" id="ARBA00023288"/>
    </source>
</evidence>
<dbReference type="PANTHER" id="PTHR12027">
    <property type="entry name" value="WNT RELATED"/>
    <property type="match status" value="1"/>
</dbReference>
<dbReference type="GO" id="GO:0060070">
    <property type="term" value="P:canonical Wnt signaling pathway"/>
    <property type="evidence" value="ECO:0007669"/>
    <property type="project" value="TreeGrafter"/>
</dbReference>
<evidence type="ECO:0000256" key="10">
    <source>
        <dbReference type="SAM" id="SignalP"/>
    </source>
</evidence>
<keyword evidence="3 9" id="KW-0217">Developmental protein</keyword>
<dbReference type="AlphaFoldDB" id="A0A077SN17"/>
<evidence type="ECO:0000256" key="5">
    <source>
        <dbReference type="ARBA" id="ARBA00022530"/>
    </source>
</evidence>
<dbReference type="CDD" id="cd13113">
    <property type="entry name" value="Wnt"/>
    <property type="match status" value="1"/>
</dbReference>
<dbReference type="GO" id="GO:0005125">
    <property type="term" value="F:cytokine activity"/>
    <property type="evidence" value="ECO:0007669"/>
    <property type="project" value="TreeGrafter"/>
</dbReference>
<name>A0A077SN17_9METZ</name>
<dbReference type="InterPro" id="IPR043158">
    <property type="entry name" value="Wnt_C"/>
</dbReference>
<dbReference type="Pfam" id="PF00110">
    <property type="entry name" value="wnt"/>
    <property type="match status" value="1"/>
</dbReference>
<evidence type="ECO:0000256" key="1">
    <source>
        <dbReference type="ARBA" id="ARBA00004498"/>
    </source>
</evidence>
<keyword evidence="7" id="KW-1015">Disulfide bond</keyword>
<evidence type="ECO:0000256" key="2">
    <source>
        <dbReference type="ARBA" id="ARBA00005683"/>
    </source>
</evidence>
<protein>
    <recommendedName>
        <fullName evidence="9">Protein Wnt</fullName>
    </recommendedName>
</protein>
<dbReference type="InterPro" id="IPR005817">
    <property type="entry name" value="Wnt"/>
</dbReference>
<feature type="signal peptide" evidence="10">
    <location>
        <begin position="1"/>
        <end position="21"/>
    </location>
</feature>
<dbReference type="FunFam" id="3.30.2460.20:FF:000001">
    <property type="entry name" value="Wnt homolog"/>
    <property type="match status" value="1"/>
</dbReference>
<keyword evidence="4" id="KW-0964">Secreted</keyword>
<dbReference type="SMART" id="SM00097">
    <property type="entry name" value="WNT1"/>
    <property type="match status" value="1"/>
</dbReference>
<keyword evidence="10" id="KW-0732">Signal</keyword>
<accession>A0A077SN17</accession>
<evidence type="ECO:0000256" key="3">
    <source>
        <dbReference type="ARBA" id="ARBA00022473"/>
    </source>
</evidence>
<dbReference type="Gene3D" id="3.30.2460.20">
    <property type="match status" value="1"/>
</dbReference>
<dbReference type="EMBL" id="HG973351">
    <property type="protein sequence ID" value="CDO67890.1"/>
    <property type="molecule type" value="mRNA"/>
</dbReference>
<keyword evidence="5" id="KW-0272">Extracellular matrix</keyword>
<feature type="chain" id="PRO_5001724116" description="Protein Wnt" evidence="10">
    <location>
        <begin position="22"/>
        <end position="383"/>
    </location>
</feature>
<comment type="function">
    <text evidence="9">Ligand for members of the frizzled family of seven transmembrane receptors.</text>
</comment>
<evidence type="ECO:0000256" key="4">
    <source>
        <dbReference type="ARBA" id="ARBA00022525"/>
    </source>
</evidence>
<evidence type="ECO:0000256" key="7">
    <source>
        <dbReference type="ARBA" id="ARBA00023157"/>
    </source>
</evidence>
<keyword evidence="6 9" id="KW-0879">Wnt signaling pathway</keyword>
<reference evidence="11" key="1">
    <citation type="journal article" date="2014" name="Nat. Commun.">
        <title>Developmental gene expression provides clues to relationships between sponge and eumetazoan body plans.</title>
        <authorList>
            <person name="Leininger S."/>
            <person name="Adamski M."/>
            <person name="Bergum B."/>
            <person name="Guder C."/>
            <person name="Liu J."/>
            <person name="Laplante M."/>
            <person name="Brate J."/>
            <person name="Hoffmann F."/>
            <person name="Fortunato S."/>
            <person name="Jordal S."/>
            <person name="Rapp H.T."/>
            <person name="Adamska M."/>
        </authorList>
    </citation>
    <scope>NUCLEOTIDE SEQUENCE</scope>
</reference>
<dbReference type="PRINTS" id="PR01349">
    <property type="entry name" value="WNTPROTEIN"/>
</dbReference>
<dbReference type="GO" id="GO:0005109">
    <property type="term" value="F:frizzled binding"/>
    <property type="evidence" value="ECO:0007669"/>
    <property type="project" value="TreeGrafter"/>
</dbReference>
<keyword evidence="8" id="KW-0449">Lipoprotein</keyword>
<dbReference type="GO" id="GO:0005615">
    <property type="term" value="C:extracellular space"/>
    <property type="evidence" value="ECO:0007669"/>
    <property type="project" value="TreeGrafter"/>
</dbReference>
<gene>
    <name evidence="11" type="primary">WntC</name>
</gene>
<comment type="subcellular location">
    <subcellularLocation>
        <location evidence="1 9">Secreted</location>
        <location evidence="1 9">Extracellular space</location>
        <location evidence="1 9">Extracellular matrix</location>
    </subcellularLocation>
</comment>